<dbReference type="PANTHER" id="PTHR46890">
    <property type="entry name" value="NON-LTR RETROLELEMENT REVERSE TRANSCRIPTASE-LIKE PROTEIN-RELATED"/>
    <property type="match status" value="1"/>
</dbReference>
<protein>
    <recommendedName>
        <fullName evidence="1">Post-SET domain-containing protein</fullName>
    </recommendedName>
</protein>
<keyword evidence="3" id="KW-1185">Reference proteome</keyword>
<dbReference type="InterPro" id="IPR052343">
    <property type="entry name" value="Retrotransposon-Effector_Assoc"/>
</dbReference>
<sequence>MPDGINATAIVLISKVNRPMELKEFRPISLCNVIYKIVSKCLVNRLRPILDDLISQNQSAFVPGRMITDNALLAFECFHSIQRNKSPGKAACAYKLDLSKAYDRVDWSFLEQAMYKLGFTRRWGKRKTHWRAWKYLTKAKQYGGLGFKDFKLFNQALLARQAWRLIVNPDSLCARVLKAKYFPNGTLVDTCFSGNASPGWRAIEYGLELIKKGCIWRVGNGQSVCIWRDPWIPRDHSRRPITRKGNCRMKWVSELLGLDGVWDVQKDNRVFLPCGAEEILRIQTSMRQDEDFLAWHPDKMGRFSVRSAYKLAMSLANMDESSSSSDDKSRKMWDLIWKCEVPQKVKIFMWKAATNSLATMENKKRRKLEQSEICCICGTATCQSALSEILQDPPGCLNKLS</sequence>
<dbReference type="PANTHER" id="PTHR46890:SF48">
    <property type="entry name" value="RNA-DIRECTED DNA POLYMERASE"/>
    <property type="match status" value="1"/>
</dbReference>
<dbReference type="Proteomes" id="UP000007015">
    <property type="component" value="Chromosome 9"/>
</dbReference>
<dbReference type="Pfam" id="PF00078">
    <property type="entry name" value="RVT_1"/>
    <property type="match status" value="1"/>
</dbReference>
<evidence type="ECO:0000259" key="1">
    <source>
        <dbReference type="PROSITE" id="PS50868"/>
    </source>
</evidence>
<dbReference type="InterPro" id="IPR043502">
    <property type="entry name" value="DNA/RNA_pol_sf"/>
</dbReference>
<gene>
    <name evidence="2" type="ORF">OsI_31997</name>
</gene>
<evidence type="ECO:0000313" key="2">
    <source>
        <dbReference type="EMBL" id="EEC84864.1"/>
    </source>
</evidence>
<dbReference type="Pfam" id="PF13966">
    <property type="entry name" value="zf-RVT"/>
    <property type="match status" value="1"/>
</dbReference>
<feature type="domain" description="Post-SET" evidence="1">
    <location>
        <begin position="371"/>
        <end position="387"/>
    </location>
</feature>
<dbReference type="EMBL" id="CM000134">
    <property type="protein sequence ID" value="EEC84864.1"/>
    <property type="molecule type" value="Genomic_DNA"/>
</dbReference>
<organism evidence="2 3">
    <name type="scientific">Oryza sativa subsp. indica</name>
    <name type="common">Rice</name>
    <dbReference type="NCBI Taxonomy" id="39946"/>
    <lineage>
        <taxon>Eukaryota</taxon>
        <taxon>Viridiplantae</taxon>
        <taxon>Streptophyta</taxon>
        <taxon>Embryophyta</taxon>
        <taxon>Tracheophyta</taxon>
        <taxon>Spermatophyta</taxon>
        <taxon>Magnoliopsida</taxon>
        <taxon>Liliopsida</taxon>
        <taxon>Poales</taxon>
        <taxon>Poaceae</taxon>
        <taxon>BOP clade</taxon>
        <taxon>Oryzoideae</taxon>
        <taxon>Oryzeae</taxon>
        <taxon>Oryzinae</taxon>
        <taxon>Oryza</taxon>
        <taxon>Oryza sativa</taxon>
    </lineage>
</organism>
<dbReference type="HOGENOM" id="CLU_687711_0_0_1"/>
<dbReference type="PROSITE" id="PS50868">
    <property type="entry name" value="POST_SET"/>
    <property type="match status" value="1"/>
</dbReference>
<dbReference type="AlphaFoldDB" id="B8BDD1"/>
<accession>B8BDD1</accession>
<dbReference type="InterPro" id="IPR003616">
    <property type="entry name" value="Post-SET_dom"/>
</dbReference>
<dbReference type="Gramene" id="BGIOSGA031068-TA">
    <property type="protein sequence ID" value="BGIOSGA031068-PA"/>
    <property type="gene ID" value="BGIOSGA031068"/>
</dbReference>
<reference evidence="2 3" key="1">
    <citation type="journal article" date="2005" name="PLoS Biol.">
        <title>The genomes of Oryza sativa: a history of duplications.</title>
        <authorList>
            <person name="Yu J."/>
            <person name="Wang J."/>
            <person name="Lin W."/>
            <person name="Li S."/>
            <person name="Li H."/>
            <person name="Zhou J."/>
            <person name="Ni P."/>
            <person name="Dong W."/>
            <person name="Hu S."/>
            <person name="Zeng C."/>
            <person name="Zhang J."/>
            <person name="Zhang Y."/>
            <person name="Li R."/>
            <person name="Xu Z."/>
            <person name="Li S."/>
            <person name="Li X."/>
            <person name="Zheng H."/>
            <person name="Cong L."/>
            <person name="Lin L."/>
            <person name="Yin J."/>
            <person name="Geng J."/>
            <person name="Li G."/>
            <person name="Shi J."/>
            <person name="Liu J."/>
            <person name="Lv H."/>
            <person name="Li J."/>
            <person name="Wang J."/>
            <person name="Deng Y."/>
            <person name="Ran L."/>
            <person name="Shi X."/>
            <person name="Wang X."/>
            <person name="Wu Q."/>
            <person name="Li C."/>
            <person name="Ren X."/>
            <person name="Wang J."/>
            <person name="Wang X."/>
            <person name="Li D."/>
            <person name="Liu D."/>
            <person name="Zhang X."/>
            <person name="Ji Z."/>
            <person name="Zhao W."/>
            <person name="Sun Y."/>
            <person name="Zhang Z."/>
            <person name="Bao J."/>
            <person name="Han Y."/>
            <person name="Dong L."/>
            <person name="Ji J."/>
            <person name="Chen P."/>
            <person name="Wu S."/>
            <person name="Liu J."/>
            <person name="Xiao Y."/>
            <person name="Bu D."/>
            <person name="Tan J."/>
            <person name="Yang L."/>
            <person name="Ye C."/>
            <person name="Zhang J."/>
            <person name="Xu J."/>
            <person name="Zhou Y."/>
            <person name="Yu Y."/>
            <person name="Zhang B."/>
            <person name="Zhuang S."/>
            <person name="Wei H."/>
            <person name="Liu B."/>
            <person name="Lei M."/>
            <person name="Yu H."/>
            <person name="Li Y."/>
            <person name="Xu H."/>
            <person name="Wei S."/>
            <person name="He X."/>
            <person name="Fang L."/>
            <person name="Zhang Z."/>
            <person name="Zhang Y."/>
            <person name="Huang X."/>
            <person name="Su Z."/>
            <person name="Tong W."/>
            <person name="Li J."/>
            <person name="Tong Z."/>
            <person name="Li S."/>
            <person name="Ye J."/>
            <person name="Wang L."/>
            <person name="Fang L."/>
            <person name="Lei T."/>
            <person name="Chen C."/>
            <person name="Chen H."/>
            <person name="Xu Z."/>
            <person name="Li H."/>
            <person name="Huang H."/>
            <person name="Zhang F."/>
            <person name="Xu H."/>
            <person name="Li N."/>
            <person name="Zhao C."/>
            <person name="Li S."/>
            <person name="Dong L."/>
            <person name="Huang Y."/>
            <person name="Li L."/>
            <person name="Xi Y."/>
            <person name="Qi Q."/>
            <person name="Li W."/>
            <person name="Zhang B."/>
            <person name="Hu W."/>
            <person name="Zhang Y."/>
            <person name="Tian X."/>
            <person name="Jiao Y."/>
            <person name="Liang X."/>
            <person name="Jin J."/>
            <person name="Gao L."/>
            <person name="Zheng W."/>
            <person name="Hao B."/>
            <person name="Liu S."/>
            <person name="Wang W."/>
            <person name="Yuan L."/>
            <person name="Cao M."/>
            <person name="McDermott J."/>
            <person name="Samudrala R."/>
            <person name="Wang J."/>
            <person name="Wong G.K."/>
            <person name="Yang H."/>
        </authorList>
    </citation>
    <scope>NUCLEOTIDE SEQUENCE [LARGE SCALE GENOMIC DNA]</scope>
    <source>
        <strain evidence="3">cv. 93-11</strain>
    </source>
</reference>
<dbReference type="InterPro" id="IPR000477">
    <property type="entry name" value="RT_dom"/>
</dbReference>
<dbReference type="OMA" id="WRIRNGS"/>
<evidence type="ECO:0000313" key="3">
    <source>
        <dbReference type="Proteomes" id="UP000007015"/>
    </source>
</evidence>
<dbReference type="SUPFAM" id="SSF56672">
    <property type="entry name" value="DNA/RNA polymerases"/>
    <property type="match status" value="1"/>
</dbReference>
<dbReference type="InterPro" id="IPR026960">
    <property type="entry name" value="RVT-Znf"/>
</dbReference>
<dbReference type="STRING" id="39946.B8BDD1"/>
<proteinExistence type="predicted"/>
<dbReference type="CDD" id="cd01650">
    <property type="entry name" value="RT_nLTR_like"/>
    <property type="match status" value="1"/>
</dbReference>
<name>B8BDD1_ORYSI</name>